<evidence type="ECO:0000256" key="1">
    <source>
        <dbReference type="ARBA" id="ARBA00009183"/>
    </source>
</evidence>
<feature type="compositionally biased region" description="Basic and acidic residues" evidence="5">
    <location>
        <begin position="553"/>
        <end position="568"/>
    </location>
</feature>
<dbReference type="GO" id="GO:0050661">
    <property type="term" value="F:NADP binding"/>
    <property type="evidence" value="ECO:0007669"/>
    <property type="project" value="InterPro"/>
</dbReference>
<keyword evidence="4" id="KW-0560">Oxidoreductase</keyword>
<keyword evidence="3" id="KW-0274">FAD</keyword>
<evidence type="ECO:0000313" key="8">
    <source>
        <dbReference type="Proteomes" id="UP001302745"/>
    </source>
</evidence>
<protein>
    <submittedName>
        <fullName evidence="7">Uncharacterized protein</fullName>
    </submittedName>
</protein>
<dbReference type="SUPFAM" id="SSF51905">
    <property type="entry name" value="FAD/NAD(P)-binding domain"/>
    <property type="match status" value="2"/>
</dbReference>
<feature type="region of interest" description="Disordered" evidence="5">
    <location>
        <begin position="539"/>
        <end position="568"/>
    </location>
</feature>
<dbReference type="InterPro" id="IPR036188">
    <property type="entry name" value="FAD/NAD-bd_sf"/>
</dbReference>
<dbReference type="EMBL" id="MU856944">
    <property type="protein sequence ID" value="KAK4153328.1"/>
    <property type="molecule type" value="Genomic_DNA"/>
</dbReference>
<dbReference type="Gene3D" id="3.50.50.60">
    <property type="entry name" value="FAD/NAD(P)-binding domain"/>
    <property type="match status" value="1"/>
</dbReference>
<keyword evidence="6" id="KW-0472">Membrane</keyword>
<evidence type="ECO:0000256" key="2">
    <source>
        <dbReference type="ARBA" id="ARBA00022630"/>
    </source>
</evidence>
<dbReference type="Pfam" id="PF00743">
    <property type="entry name" value="FMO-like"/>
    <property type="match status" value="1"/>
</dbReference>
<dbReference type="GO" id="GO:0050660">
    <property type="term" value="F:flavin adenine dinucleotide binding"/>
    <property type="evidence" value="ECO:0007669"/>
    <property type="project" value="InterPro"/>
</dbReference>
<feature type="transmembrane region" description="Helical" evidence="6">
    <location>
        <begin position="281"/>
        <end position="303"/>
    </location>
</feature>
<dbReference type="PANTHER" id="PTHR23023">
    <property type="entry name" value="DIMETHYLANILINE MONOOXYGENASE"/>
    <property type="match status" value="1"/>
</dbReference>
<evidence type="ECO:0000256" key="6">
    <source>
        <dbReference type="SAM" id="Phobius"/>
    </source>
</evidence>
<dbReference type="InterPro" id="IPR050346">
    <property type="entry name" value="FMO-like"/>
</dbReference>
<evidence type="ECO:0000256" key="5">
    <source>
        <dbReference type="SAM" id="MobiDB-lite"/>
    </source>
</evidence>
<gene>
    <name evidence="7" type="ORF">C8A00DRAFT_43752</name>
</gene>
<comment type="caution">
    <text evidence="7">The sequence shown here is derived from an EMBL/GenBank/DDBJ whole genome shotgun (WGS) entry which is preliminary data.</text>
</comment>
<name>A0AAN6VKM9_9PEZI</name>
<comment type="similarity">
    <text evidence="1">Belongs to the FMO family.</text>
</comment>
<accession>A0AAN6VKM9</accession>
<evidence type="ECO:0000256" key="4">
    <source>
        <dbReference type="ARBA" id="ARBA00023002"/>
    </source>
</evidence>
<organism evidence="7 8">
    <name type="scientific">Chaetomidium leptoderma</name>
    <dbReference type="NCBI Taxonomy" id="669021"/>
    <lineage>
        <taxon>Eukaryota</taxon>
        <taxon>Fungi</taxon>
        <taxon>Dikarya</taxon>
        <taxon>Ascomycota</taxon>
        <taxon>Pezizomycotina</taxon>
        <taxon>Sordariomycetes</taxon>
        <taxon>Sordariomycetidae</taxon>
        <taxon>Sordariales</taxon>
        <taxon>Chaetomiaceae</taxon>
        <taxon>Chaetomidium</taxon>
    </lineage>
</organism>
<reference evidence="7" key="2">
    <citation type="submission" date="2023-05" db="EMBL/GenBank/DDBJ databases">
        <authorList>
            <consortium name="Lawrence Berkeley National Laboratory"/>
            <person name="Steindorff A."/>
            <person name="Hensen N."/>
            <person name="Bonometti L."/>
            <person name="Westerberg I."/>
            <person name="Brannstrom I.O."/>
            <person name="Guillou S."/>
            <person name="Cros-Aarteil S."/>
            <person name="Calhoun S."/>
            <person name="Haridas S."/>
            <person name="Kuo A."/>
            <person name="Mondo S."/>
            <person name="Pangilinan J."/>
            <person name="Riley R."/>
            <person name="Labutti K."/>
            <person name="Andreopoulos B."/>
            <person name="Lipzen A."/>
            <person name="Chen C."/>
            <person name="Yanf M."/>
            <person name="Daum C."/>
            <person name="Ng V."/>
            <person name="Clum A."/>
            <person name="Ohm R."/>
            <person name="Martin F."/>
            <person name="Silar P."/>
            <person name="Natvig D."/>
            <person name="Lalanne C."/>
            <person name="Gautier V."/>
            <person name="Ament-Velasquez S.L."/>
            <person name="Kruys A."/>
            <person name="Hutchinson M.I."/>
            <person name="Powell A.J."/>
            <person name="Barry K."/>
            <person name="Miller A.N."/>
            <person name="Grigoriev I.V."/>
            <person name="Debuchy R."/>
            <person name="Gladieux P."/>
            <person name="Thoren M.H."/>
            <person name="Johannesson H."/>
        </authorList>
    </citation>
    <scope>NUCLEOTIDE SEQUENCE</scope>
    <source>
        <strain evidence="7">CBS 538.74</strain>
    </source>
</reference>
<dbReference type="AlphaFoldDB" id="A0AAN6VKM9"/>
<keyword evidence="2" id="KW-0285">Flavoprotein</keyword>
<dbReference type="Proteomes" id="UP001302745">
    <property type="component" value="Unassembled WGS sequence"/>
</dbReference>
<reference evidence="7" key="1">
    <citation type="journal article" date="2023" name="Mol. Phylogenet. Evol.">
        <title>Genome-scale phylogeny and comparative genomics of the fungal order Sordariales.</title>
        <authorList>
            <person name="Hensen N."/>
            <person name="Bonometti L."/>
            <person name="Westerberg I."/>
            <person name="Brannstrom I.O."/>
            <person name="Guillou S."/>
            <person name="Cros-Aarteil S."/>
            <person name="Calhoun S."/>
            <person name="Haridas S."/>
            <person name="Kuo A."/>
            <person name="Mondo S."/>
            <person name="Pangilinan J."/>
            <person name="Riley R."/>
            <person name="LaButti K."/>
            <person name="Andreopoulos B."/>
            <person name="Lipzen A."/>
            <person name="Chen C."/>
            <person name="Yan M."/>
            <person name="Daum C."/>
            <person name="Ng V."/>
            <person name="Clum A."/>
            <person name="Steindorff A."/>
            <person name="Ohm R.A."/>
            <person name="Martin F."/>
            <person name="Silar P."/>
            <person name="Natvig D.O."/>
            <person name="Lalanne C."/>
            <person name="Gautier V."/>
            <person name="Ament-Velasquez S.L."/>
            <person name="Kruys A."/>
            <person name="Hutchinson M.I."/>
            <person name="Powell A.J."/>
            <person name="Barry K."/>
            <person name="Miller A.N."/>
            <person name="Grigoriev I.V."/>
            <person name="Debuchy R."/>
            <person name="Gladieux P."/>
            <person name="Hiltunen Thoren M."/>
            <person name="Johannesson H."/>
        </authorList>
    </citation>
    <scope>NUCLEOTIDE SEQUENCE</scope>
    <source>
        <strain evidence="7">CBS 538.74</strain>
    </source>
</reference>
<sequence length="568" mass="63362">METVDLLIVGAGWHGLAMAKTYLEAHTDPAPKPRVLIVDESASIGGTWAAERLYPNLKTNNVVGSYEFSDFPMCLDRYGLGPGQHIPGEVVHQYLCDFAAHFHLDPLIRLRSKVDAVTLQDDNAGSWIVDYTTTISSEQQQHHKLLAHKLVIATGVTSTPNLPHLPGQSTFTGTVFHAKDLHSQTTTTTETKNSTVIVLGGNKSALDVCYHYAAHTPTNNTKVHLVLRPTGGGPGWVWRPLLNGRMSLARLSSTRAFTLFDPAPFGGGHTTLRRMLHGSVLGRWVVGLFWAVLGWLVSAAVGYGDEALRMLRPWTGVFWMGNSLSVHNYDGDWFGMVRGGRVEVHHAEVVGADTVVCCTGWECAPTMEFRPDGVGSLKGGDRALIEYVREGLVRRQPGGEVDVQTPYRLYRFLVPPSPRFLEKRNLAFIGAHRSVHAVVVAQCQALWITAFFQDRLPSLRSLDPETARYETFWHTEYERLRRPRQSGGSGARFPDLVFDSIPYVDMLLEDLGMRTLRKKTLWGNVFEPHTPRDYRGLTQEWIQGRSPPGGGHVGEEERRVKFSQPEKR</sequence>
<keyword evidence="6" id="KW-1133">Transmembrane helix</keyword>
<evidence type="ECO:0000256" key="3">
    <source>
        <dbReference type="ARBA" id="ARBA00022827"/>
    </source>
</evidence>
<evidence type="ECO:0000313" key="7">
    <source>
        <dbReference type="EMBL" id="KAK4153328.1"/>
    </source>
</evidence>
<dbReference type="GO" id="GO:0004499">
    <property type="term" value="F:N,N-dimethylaniline monooxygenase activity"/>
    <property type="evidence" value="ECO:0007669"/>
    <property type="project" value="InterPro"/>
</dbReference>
<proteinExistence type="inferred from homology"/>
<keyword evidence="6" id="KW-0812">Transmembrane</keyword>
<dbReference type="InterPro" id="IPR020946">
    <property type="entry name" value="Flavin_mOase-like"/>
</dbReference>
<keyword evidence="8" id="KW-1185">Reference proteome</keyword>